<accession>A0A380TBU5</accession>
<proteinExistence type="predicted"/>
<evidence type="ECO:0000313" key="1">
    <source>
        <dbReference type="EMBL" id="SUS05904.1"/>
    </source>
</evidence>
<name>A0A380TBU5_9ZZZZ</name>
<dbReference type="EMBL" id="UIDG01000135">
    <property type="protein sequence ID" value="SUS05904.1"/>
    <property type="molecule type" value="Genomic_DNA"/>
</dbReference>
<protein>
    <submittedName>
        <fullName evidence="1">Uncharacterized protein</fullName>
    </submittedName>
</protein>
<organism evidence="1">
    <name type="scientific">metagenome</name>
    <dbReference type="NCBI Taxonomy" id="256318"/>
    <lineage>
        <taxon>unclassified sequences</taxon>
        <taxon>metagenomes</taxon>
    </lineage>
</organism>
<dbReference type="AlphaFoldDB" id="A0A380TBU5"/>
<reference evidence="1" key="1">
    <citation type="submission" date="2018-07" db="EMBL/GenBank/DDBJ databases">
        <authorList>
            <person name="Quirk P.G."/>
            <person name="Krulwich T.A."/>
        </authorList>
    </citation>
    <scope>NUCLEOTIDE SEQUENCE</scope>
</reference>
<gene>
    <name evidence="1" type="ORF">DF3PB_220041</name>
</gene>
<sequence>MVSAFDRLGKPVRAGDHVRVLAIPPDVFRGLDAASTERVRSMVGAVVPVVEIDHLGGICVEKWWHLSATRSQSHGLTLASSEAELVATGV</sequence>